<proteinExistence type="inferred from homology"/>
<keyword evidence="4" id="KW-1185">Reference proteome</keyword>
<protein>
    <submittedName>
        <fullName evidence="3">T-complex 11, testis-specific-like 2</fullName>
    </submittedName>
</protein>
<accession>A0A3B4T7Z9</accession>
<sequence length="233" mass="25859">MPLNDERPTSTSSSEDQGSDVESSSERCDSMTSTSDLDCSRESFTSDCSSKHCSPSSSPPKTLTLDEVMESVSDVSNLSLTHEIIVNHNFRLEPDRLPQNSLWKVVRDNLHKAFWDILESELNDDPPEYGQIYSITQGDNPIRTLVEDRVQQYFMALICDPKPQAKLDQVPAGLTAIKPELALMGAKFISLVNYNRLVYGPFYADIIKKLMFGSSPPAANPPQNTAHDSVTSN</sequence>
<dbReference type="Proteomes" id="UP000261420">
    <property type="component" value="Unplaced"/>
</dbReference>
<dbReference type="Ensembl" id="ENSSDUT00000002285.1">
    <property type="protein sequence ID" value="ENSSDUP00000002219.1"/>
    <property type="gene ID" value="ENSSDUG00000001701.1"/>
</dbReference>
<dbReference type="InterPro" id="IPR008862">
    <property type="entry name" value="Tcp11"/>
</dbReference>
<reference evidence="3" key="1">
    <citation type="submission" date="2025-08" db="UniProtKB">
        <authorList>
            <consortium name="Ensembl"/>
        </authorList>
    </citation>
    <scope>IDENTIFICATION</scope>
</reference>
<evidence type="ECO:0000313" key="4">
    <source>
        <dbReference type="Proteomes" id="UP000261420"/>
    </source>
</evidence>
<dbReference type="PANTHER" id="PTHR12832">
    <property type="entry name" value="TESTIS-SPECIFIC PROTEIN PBS13 T-COMPLEX 11"/>
    <property type="match status" value="1"/>
</dbReference>
<name>A0A3B4T7Z9_SERDU</name>
<dbReference type="GeneTree" id="ENSGT00940000157835"/>
<evidence type="ECO:0000256" key="1">
    <source>
        <dbReference type="ARBA" id="ARBA00010954"/>
    </source>
</evidence>
<feature type="region of interest" description="Disordered" evidence="2">
    <location>
        <begin position="1"/>
        <end position="61"/>
    </location>
</feature>
<evidence type="ECO:0000256" key="2">
    <source>
        <dbReference type="SAM" id="MobiDB-lite"/>
    </source>
</evidence>
<dbReference type="AlphaFoldDB" id="A0A3B4T7Z9"/>
<evidence type="ECO:0000313" key="3">
    <source>
        <dbReference type="Ensembl" id="ENSSDUP00000002219.1"/>
    </source>
</evidence>
<dbReference type="GO" id="GO:0007165">
    <property type="term" value="P:signal transduction"/>
    <property type="evidence" value="ECO:0007669"/>
    <property type="project" value="TreeGrafter"/>
</dbReference>
<organism evidence="3 4">
    <name type="scientific">Seriola dumerili</name>
    <name type="common">Greater amberjack</name>
    <name type="synonym">Caranx dumerili</name>
    <dbReference type="NCBI Taxonomy" id="41447"/>
    <lineage>
        <taxon>Eukaryota</taxon>
        <taxon>Metazoa</taxon>
        <taxon>Chordata</taxon>
        <taxon>Craniata</taxon>
        <taxon>Vertebrata</taxon>
        <taxon>Euteleostomi</taxon>
        <taxon>Actinopterygii</taxon>
        <taxon>Neopterygii</taxon>
        <taxon>Teleostei</taxon>
        <taxon>Neoteleostei</taxon>
        <taxon>Acanthomorphata</taxon>
        <taxon>Carangaria</taxon>
        <taxon>Carangiformes</taxon>
        <taxon>Carangidae</taxon>
        <taxon>Seriola</taxon>
    </lineage>
</organism>
<feature type="compositionally biased region" description="Low complexity" evidence="2">
    <location>
        <begin position="46"/>
        <end position="60"/>
    </location>
</feature>
<dbReference type="Pfam" id="PF05794">
    <property type="entry name" value="Tcp11"/>
    <property type="match status" value="1"/>
</dbReference>
<dbReference type="PANTHER" id="PTHR12832:SF17">
    <property type="entry name" value="T-COMPLEX PROTEIN 11-LIKE PROTEIN 2"/>
    <property type="match status" value="1"/>
</dbReference>
<feature type="compositionally biased region" description="Polar residues" evidence="2">
    <location>
        <begin position="30"/>
        <end position="45"/>
    </location>
</feature>
<reference evidence="3" key="2">
    <citation type="submission" date="2025-09" db="UniProtKB">
        <authorList>
            <consortium name="Ensembl"/>
        </authorList>
    </citation>
    <scope>IDENTIFICATION</scope>
</reference>
<feature type="compositionally biased region" description="Polar residues" evidence="2">
    <location>
        <begin position="9"/>
        <end position="22"/>
    </location>
</feature>
<comment type="similarity">
    <text evidence="1">Belongs to the TCP11 family.</text>
</comment>